<evidence type="ECO:0000256" key="1">
    <source>
        <dbReference type="SAM" id="Phobius"/>
    </source>
</evidence>
<keyword evidence="1" id="KW-0812">Transmembrane</keyword>
<keyword evidence="1" id="KW-0472">Membrane</keyword>
<dbReference type="OrthoDB" id="2093409at2759"/>
<dbReference type="InterPro" id="IPR039961">
    <property type="entry name" value="Nuo9.5"/>
</dbReference>
<dbReference type="AlphaFoldDB" id="A0A6A6TLM1"/>
<accession>A0A6A6TLM1</accession>
<dbReference type="PANTHER" id="PTHR38488">
    <property type="entry name" value="OXIDOREDUCTASE 9.5 KDA SUBUNIT, PUTATIVE (AFU_ORTHOLOGUE AFUA_5G08980)-RELATED"/>
    <property type="match status" value="1"/>
</dbReference>
<dbReference type="CDD" id="cd22903">
    <property type="entry name" value="NI9M"/>
    <property type="match status" value="1"/>
</dbReference>
<reference evidence="2" key="1">
    <citation type="journal article" date="2020" name="Stud. Mycol.">
        <title>101 Dothideomycetes genomes: a test case for predicting lifestyles and emergence of pathogens.</title>
        <authorList>
            <person name="Haridas S."/>
            <person name="Albert R."/>
            <person name="Binder M."/>
            <person name="Bloem J."/>
            <person name="Labutti K."/>
            <person name="Salamov A."/>
            <person name="Andreopoulos B."/>
            <person name="Baker S."/>
            <person name="Barry K."/>
            <person name="Bills G."/>
            <person name="Bluhm B."/>
            <person name="Cannon C."/>
            <person name="Castanera R."/>
            <person name="Culley D."/>
            <person name="Daum C."/>
            <person name="Ezra D."/>
            <person name="Gonzalez J."/>
            <person name="Henrissat B."/>
            <person name="Kuo A."/>
            <person name="Liang C."/>
            <person name="Lipzen A."/>
            <person name="Lutzoni F."/>
            <person name="Magnuson J."/>
            <person name="Mondo S."/>
            <person name="Nolan M."/>
            <person name="Ohm R."/>
            <person name="Pangilinan J."/>
            <person name="Park H.-J."/>
            <person name="Ramirez L."/>
            <person name="Alfaro M."/>
            <person name="Sun H."/>
            <person name="Tritt A."/>
            <person name="Yoshinaga Y."/>
            <person name="Zwiers L.-H."/>
            <person name="Turgeon B."/>
            <person name="Goodwin S."/>
            <person name="Spatafora J."/>
            <person name="Crous P."/>
            <person name="Grigoriev I."/>
        </authorList>
    </citation>
    <scope>NUCLEOTIDE SEQUENCE</scope>
    <source>
        <strain evidence="2">CBS 122681</strain>
    </source>
</reference>
<proteinExistence type="predicted"/>
<organism evidence="2 3">
    <name type="scientific">Lophiostoma macrostomum CBS 122681</name>
    <dbReference type="NCBI Taxonomy" id="1314788"/>
    <lineage>
        <taxon>Eukaryota</taxon>
        <taxon>Fungi</taxon>
        <taxon>Dikarya</taxon>
        <taxon>Ascomycota</taxon>
        <taxon>Pezizomycotina</taxon>
        <taxon>Dothideomycetes</taxon>
        <taxon>Pleosporomycetidae</taxon>
        <taxon>Pleosporales</taxon>
        <taxon>Lophiostomataceae</taxon>
        <taxon>Lophiostoma</taxon>
    </lineage>
</organism>
<gene>
    <name evidence="2" type="ORF">K491DRAFT_79749</name>
</gene>
<evidence type="ECO:0000313" key="3">
    <source>
        <dbReference type="Proteomes" id="UP000799324"/>
    </source>
</evidence>
<name>A0A6A6TLM1_9PLEO</name>
<dbReference type="PANTHER" id="PTHR38488:SF1">
    <property type="entry name" value="OXIDOREDUCTASE 9.5 KDA SUBUNIT, PUTATIVE (AFU_ORTHOLOGUE AFUA_5G08980)-RELATED"/>
    <property type="match status" value="1"/>
</dbReference>
<keyword evidence="3" id="KW-1185">Reference proteome</keyword>
<protein>
    <recommendedName>
        <fullName evidence="4">NADH-ubiquinone oxidoreductase 9.5 kDa subunit</fullName>
    </recommendedName>
</protein>
<keyword evidence="1" id="KW-1133">Transmembrane helix</keyword>
<sequence>MAPASPEFYKSPLRYLKWASYNKPAYFYSIIIGCAGPVFIAVVPPIRRYYGDGPRPKIPFTYPVPRGPRNPPAGYDD</sequence>
<dbReference type="EMBL" id="MU004300">
    <property type="protein sequence ID" value="KAF2660346.1"/>
    <property type="molecule type" value="Genomic_DNA"/>
</dbReference>
<evidence type="ECO:0008006" key="4">
    <source>
        <dbReference type="Google" id="ProtNLM"/>
    </source>
</evidence>
<evidence type="ECO:0000313" key="2">
    <source>
        <dbReference type="EMBL" id="KAF2660346.1"/>
    </source>
</evidence>
<dbReference type="Proteomes" id="UP000799324">
    <property type="component" value="Unassembled WGS sequence"/>
</dbReference>
<feature type="transmembrane region" description="Helical" evidence="1">
    <location>
        <begin position="25"/>
        <end position="46"/>
    </location>
</feature>